<proteinExistence type="predicted"/>
<protein>
    <submittedName>
        <fullName evidence="1">Uncharacterized protein</fullName>
    </submittedName>
</protein>
<gene>
    <name evidence="1" type="ORF">GAK29_00402</name>
</gene>
<dbReference type="AlphaFoldDB" id="A0A833PIL5"/>
<evidence type="ECO:0000313" key="2">
    <source>
        <dbReference type="Proteomes" id="UP000490535"/>
    </source>
</evidence>
<dbReference type="EMBL" id="WNDP01000005">
    <property type="protein sequence ID" value="KAF1027926.1"/>
    <property type="molecule type" value="Genomic_DNA"/>
</dbReference>
<accession>A0A833PIL5</accession>
<name>A0A833PIL5_ACIBZ</name>
<comment type="caution">
    <text evidence="1">The sequence shown here is derived from an EMBL/GenBank/DDBJ whole genome shotgun (WGS) entry which is preliminary data.</text>
</comment>
<organism evidence="1 2">
    <name type="scientific">Acinetobacter bereziniae</name>
    <name type="common">Acinetobacter genomosp. 10</name>
    <dbReference type="NCBI Taxonomy" id="106648"/>
    <lineage>
        <taxon>Bacteria</taxon>
        <taxon>Pseudomonadati</taxon>
        <taxon>Pseudomonadota</taxon>
        <taxon>Gammaproteobacteria</taxon>
        <taxon>Moraxellales</taxon>
        <taxon>Moraxellaceae</taxon>
        <taxon>Acinetobacter</taxon>
    </lineage>
</organism>
<dbReference type="Proteomes" id="UP000490535">
    <property type="component" value="Unassembled WGS sequence"/>
</dbReference>
<evidence type="ECO:0000313" key="1">
    <source>
        <dbReference type="EMBL" id="KAF1027926.1"/>
    </source>
</evidence>
<sequence>MHELGLSKRYNSFFNHSKAQIRRFAEWGFQQGDYIVAFKESIHNY</sequence>
<reference evidence="2" key="1">
    <citation type="journal article" date="2020" name="MBio">
        <title>Horizontal gene transfer to a defensive symbiont with a reduced genome amongst a multipartite beetle microbiome.</title>
        <authorList>
            <person name="Waterworth S.C."/>
            <person name="Florez L.V."/>
            <person name="Rees E.R."/>
            <person name="Hertweck C."/>
            <person name="Kaltenpoth M."/>
            <person name="Kwan J.C."/>
        </authorList>
    </citation>
    <scope>NUCLEOTIDE SEQUENCE [LARGE SCALE GENOMIC DNA]</scope>
</reference>